<dbReference type="SUPFAM" id="SSF51182">
    <property type="entry name" value="RmlC-like cupins"/>
    <property type="match status" value="1"/>
</dbReference>
<dbReference type="GO" id="GO:0043565">
    <property type="term" value="F:sequence-specific DNA binding"/>
    <property type="evidence" value="ECO:0007669"/>
    <property type="project" value="InterPro"/>
</dbReference>
<dbReference type="FunFam" id="1.10.10.60:FF:000132">
    <property type="entry name" value="AraC family transcriptional regulator"/>
    <property type="match status" value="1"/>
</dbReference>
<dbReference type="PROSITE" id="PS01124">
    <property type="entry name" value="HTH_ARAC_FAMILY_2"/>
    <property type="match status" value="1"/>
</dbReference>
<dbReference type="InterPro" id="IPR014710">
    <property type="entry name" value="RmlC-like_jellyroll"/>
</dbReference>
<keyword evidence="1" id="KW-0678">Repressor</keyword>
<dbReference type="InterPro" id="IPR009057">
    <property type="entry name" value="Homeodomain-like_sf"/>
</dbReference>
<feature type="domain" description="HTH araC/xylS-type" evidence="7">
    <location>
        <begin position="174"/>
        <end position="271"/>
    </location>
</feature>
<dbReference type="Proteomes" id="UP000240243">
    <property type="component" value="Unassembled WGS sequence"/>
</dbReference>
<gene>
    <name evidence="8" type="ORF">C7H85_16245</name>
</gene>
<evidence type="ECO:0000256" key="5">
    <source>
        <dbReference type="ARBA" id="ARBA00023163"/>
    </source>
</evidence>
<dbReference type="Pfam" id="PF02311">
    <property type="entry name" value="AraC_binding"/>
    <property type="match status" value="1"/>
</dbReference>
<dbReference type="PANTHER" id="PTHR11019:SF190">
    <property type="entry name" value="ARAC-FAMILY REGULATORY PROTEIN"/>
    <property type="match status" value="1"/>
</dbReference>
<evidence type="ECO:0000256" key="4">
    <source>
        <dbReference type="ARBA" id="ARBA00023159"/>
    </source>
</evidence>
<dbReference type="InterPro" id="IPR011051">
    <property type="entry name" value="RmlC_Cupin_sf"/>
</dbReference>
<proteinExistence type="predicted"/>
<evidence type="ECO:0000256" key="2">
    <source>
        <dbReference type="ARBA" id="ARBA00023015"/>
    </source>
</evidence>
<dbReference type="OrthoDB" id="5949386at2"/>
<keyword evidence="5" id="KW-0804">Transcription</keyword>
<evidence type="ECO:0000313" key="9">
    <source>
        <dbReference type="Proteomes" id="UP000240243"/>
    </source>
</evidence>
<dbReference type="InterPro" id="IPR018062">
    <property type="entry name" value="HTH_AraC-typ_CS"/>
</dbReference>
<dbReference type="EMBL" id="PXYG01000008">
    <property type="protein sequence ID" value="PSJ43794.1"/>
    <property type="molecule type" value="Genomic_DNA"/>
</dbReference>
<evidence type="ECO:0000256" key="3">
    <source>
        <dbReference type="ARBA" id="ARBA00023125"/>
    </source>
</evidence>
<dbReference type="Gene3D" id="1.10.10.60">
    <property type="entry name" value="Homeodomain-like"/>
    <property type="match status" value="1"/>
</dbReference>
<protein>
    <submittedName>
        <fullName evidence="8">AraC family transcriptional regulator</fullName>
    </submittedName>
</protein>
<dbReference type="InterPro" id="IPR018060">
    <property type="entry name" value="HTH_AraC"/>
</dbReference>
<dbReference type="SUPFAM" id="SSF46689">
    <property type="entry name" value="Homeodomain-like"/>
    <property type="match status" value="1"/>
</dbReference>
<dbReference type="Pfam" id="PF12833">
    <property type="entry name" value="HTH_18"/>
    <property type="match status" value="1"/>
</dbReference>
<organism evidence="8 9">
    <name type="scientific">Zobellella endophytica</name>
    <dbReference type="NCBI Taxonomy" id="2116700"/>
    <lineage>
        <taxon>Bacteria</taxon>
        <taxon>Pseudomonadati</taxon>
        <taxon>Pseudomonadota</taxon>
        <taxon>Gammaproteobacteria</taxon>
        <taxon>Aeromonadales</taxon>
        <taxon>Aeromonadaceae</taxon>
        <taxon>Zobellella</taxon>
    </lineage>
</organism>
<dbReference type="InterPro" id="IPR003313">
    <property type="entry name" value="AraC-bd"/>
</dbReference>
<dbReference type="RefSeq" id="WP_106730749.1">
    <property type="nucleotide sequence ID" value="NZ_PXYG01000008.1"/>
</dbReference>
<evidence type="ECO:0000259" key="7">
    <source>
        <dbReference type="PROSITE" id="PS01124"/>
    </source>
</evidence>
<keyword evidence="9" id="KW-1185">Reference proteome</keyword>
<evidence type="ECO:0000313" key="8">
    <source>
        <dbReference type="EMBL" id="PSJ43794.1"/>
    </source>
</evidence>
<dbReference type="Gene3D" id="2.60.120.10">
    <property type="entry name" value="Jelly Rolls"/>
    <property type="match status" value="1"/>
</dbReference>
<dbReference type="AlphaFoldDB" id="A0A2P7R0P9"/>
<dbReference type="SMART" id="SM00342">
    <property type="entry name" value="HTH_ARAC"/>
    <property type="match status" value="1"/>
</dbReference>
<comment type="caution">
    <text evidence="8">The sequence shown here is derived from an EMBL/GenBank/DDBJ whole genome shotgun (WGS) entry which is preliminary data.</text>
</comment>
<accession>A0A2P7R0P9</accession>
<keyword evidence="4" id="KW-0010">Activator</keyword>
<evidence type="ECO:0000256" key="6">
    <source>
        <dbReference type="SAM" id="MobiDB-lite"/>
    </source>
</evidence>
<name>A0A2P7R0P9_9GAMM</name>
<evidence type="ECO:0000256" key="1">
    <source>
        <dbReference type="ARBA" id="ARBA00022491"/>
    </source>
</evidence>
<keyword evidence="3" id="KW-0238">DNA-binding</keyword>
<dbReference type="CDD" id="cd06124">
    <property type="entry name" value="cupin_NimR-like_N"/>
    <property type="match status" value="1"/>
</dbReference>
<reference evidence="8 9" key="1">
    <citation type="submission" date="2018-03" db="EMBL/GenBank/DDBJ databases">
        <title>The draft genome of Zobellella sp. 59N8.</title>
        <authorList>
            <person name="Liu L."/>
            <person name="Li L."/>
            <person name="Zhang X."/>
            <person name="Liang L."/>
            <person name="Wang T."/>
        </authorList>
    </citation>
    <scope>NUCLEOTIDE SEQUENCE [LARGE SCALE GENOMIC DNA]</scope>
    <source>
        <strain evidence="8 9">59N8</strain>
    </source>
</reference>
<feature type="region of interest" description="Disordered" evidence="6">
    <location>
        <begin position="1"/>
        <end position="21"/>
    </location>
</feature>
<dbReference type="PROSITE" id="PS00041">
    <property type="entry name" value="HTH_ARAC_FAMILY_1"/>
    <property type="match status" value="1"/>
</dbReference>
<dbReference type="PANTHER" id="PTHR11019">
    <property type="entry name" value="HTH-TYPE TRANSCRIPTIONAL REGULATOR NIMR"/>
    <property type="match status" value="1"/>
</dbReference>
<keyword evidence="2" id="KW-0805">Transcription regulation</keyword>
<dbReference type="GO" id="GO:0003700">
    <property type="term" value="F:DNA-binding transcription factor activity"/>
    <property type="evidence" value="ECO:0007669"/>
    <property type="project" value="InterPro"/>
</dbReference>
<dbReference type="PRINTS" id="PR00032">
    <property type="entry name" value="HTHARAC"/>
</dbReference>
<dbReference type="InterPro" id="IPR020449">
    <property type="entry name" value="Tscrpt_reg_AraC-type_HTH"/>
</dbReference>
<sequence length="276" mass="30554">MAANGNNHGAGPSPAGRRLHQPPFSEQLPAPIYFRAAAMPAAASYPHHRHPWGEFVYSYSGVMEVRVGNRQYLAPSQYGLWLPPEVAHQGFNRQEACHCSLYVSAGLCRRLPAVPCALTVTPLIGALLEQLRQRPPRQPYSEEDARLLQVLVDQLAATDCAGSYLPGSDDPLLGRVLAMLEAEPGDHRPLAELARAVHSTERTLLRRSQQELGMSLTEWRQRLRVVRAMPLLEEGRKVESIALELGYAGASAFIAMFRRLMGITPDEYRRSRQAGG</sequence>